<dbReference type="GO" id="GO:0008146">
    <property type="term" value="F:sulfotransferase activity"/>
    <property type="evidence" value="ECO:0007669"/>
    <property type="project" value="InterPro"/>
</dbReference>
<dbReference type="PANTHER" id="PTHR11783">
    <property type="entry name" value="SULFOTRANSFERASE SULT"/>
    <property type="match status" value="1"/>
</dbReference>
<evidence type="ECO:0000313" key="4">
    <source>
        <dbReference type="Proteomes" id="UP000515158"/>
    </source>
</evidence>
<dbReference type="FunCoup" id="A0A6P9AAF1">
    <property type="interactions" value="9"/>
</dbReference>
<dbReference type="AlphaFoldDB" id="A0A6P9AAF1"/>
<dbReference type="InterPro" id="IPR027417">
    <property type="entry name" value="P-loop_NTPase"/>
</dbReference>
<dbReference type="Pfam" id="PF00685">
    <property type="entry name" value="Sulfotransfer_1"/>
    <property type="match status" value="1"/>
</dbReference>
<organism evidence="5">
    <name type="scientific">Thrips palmi</name>
    <name type="common">Melon thrips</name>
    <dbReference type="NCBI Taxonomy" id="161013"/>
    <lineage>
        <taxon>Eukaryota</taxon>
        <taxon>Metazoa</taxon>
        <taxon>Ecdysozoa</taxon>
        <taxon>Arthropoda</taxon>
        <taxon>Hexapoda</taxon>
        <taxon>Insecta</taxon>
        <taxon>Pterygota</taxon>
        <taxon>Neoptera</taxon>
        <taxon>Paraneoptera</taxon>
        <taxon>Thysanoptera</taxon>
        <taxon>Terebrantia</taxon>
        <taxon>Thripoidea</taxon>
        <taxon>Thripidae</taxon>
        <taxon>Thrips</taxon>
    </lineage>
</organism>
<dbReference type="InParanoid" id="A0A6P9AAF1"/>
<dbReference type="RefSeq" id="XP_034255082.1">
    <property type="nucleotide sequence ID" value="XM_034399191.1"/>
</dbReference>
<gene>
    <name evidence="5" type="primary">LOC117653497</name>
</gene>
<evidence type="ECO:0000259" key="3">
    <source>
        <dbReference type="Pfam" id="PF00685"/>
    </source>
</evidence>
<dbReference type="CTD" id="6761"/>
<dbReference type="KEGG" id="tpal:117653497"/>
<feature type="domain" description="Sulfotransferase" evidence="3">
    <location>
        <begin position="54"/>
        <end position="316"/>
    </location>
</feature>
<dbReference type="SUPFAM" id="SSF52540">
    <property type="entry name" value="P-loop containing nucleoside triphosphate hydrolases"/>
    <property type="match status" value="1"/>
</dbReference>
<name>A0A6P9AAF1_THRPL</name>
<proteinExistence type="inferred from homology"/>
<evidence type="ECO:0000313" key="5">
    <source>
        <dbReference type="RefSeq" id="XP_034255082.1"/>
    </source>
</evidence>
<dbReference type="GeneID" id="117653497"/>
<reference evidence="5" key="1">
    <citation type="submission" date="2025-08" db="UniProtKB">
        <authorList>
            <consortium name="RefSeq"/>
        </authorList>
    </citation>
    <scope>IDENTIFICATION</scope>
    <source>
        <tissue evidence="5">Total insect</tissue>
    </source>
</reference>
<dbReference type="OrthoDB" id="205623at2759"/>
<evidence type="ECO:0000256" key="1">
    <source>
        <dbReference type="ARBA" id="ARBA00005771"/>
    </source>
</evidence>
<accession>A0A6P9AAF1</accession>
<keyword evidence="4" id="KW-1185">Reference proteome</keyword>
<dbReference type="Gene3D" id="3.40.50.300">
    <property type="entry name" value="P-loop containing nucleotide triphosphate hydrolases"/>
    <property type="match status" value="1"/>
</dbReference>
<keyword evidence="2" id="KW-0808">Transferase</keyword>
<dbReference type="Proteomes" id="UP000515158">
    <property type="component" value="Unplaced"/>
</dbReference>
<comment type="similarity">
    <text evidence="1">Belongs to the sulfotransferase 1 family.</text>
</comment>
<dbReference type="InterPro" id="IPR000863">
    <property type="entry name" value="Sulfotransferase_dom"/>
</dbReference>
<evidence type="ECO:0000256" key="2">
    <source>
        <dbReference type="ARBA" id="ARBA00022679"/>
    </source>
</evidence>
<protein>
    <submittedName>
        <fullName evidence="5">Luciferin sulfotransferase</fullName>
    </submittedName>
</protein>
<sequence>MGITYEPLNADVAERIDNLFGHKNCLIEVNPGKVLMPPRYEEIGDRIRSADVRPDDVWVVSYPRTGSTWAQEMVWCLGNDLDFERAKMVQQFRTPLIELTAVMSHDEDGFTKALGDSVDLVASMPSPRFIKSHLTWDLLPEQMLTVKPKVVYVARNPKDMCVSYYHYCQLVHRLAGGFEEFAELFLQDKAPVGPIWRHILSFWEKRDDPNVLFLKYEDMKRDLPSQIRRTAEFLGKKVTDEDVEKLVDYLSFDKMKKNPAVNLEVVMAQKYGEERMKEADAKFIRKGQVGDYKNYMSEEMIAKFDAWTEENLAGTGLSFE</sequence>